<feature type="transmembrane region" description="Helical" evidence="1">
    <location>
        <begin position="56"/>
        <end position="79"/>
    </location>
</feature>
<keyword evidence="1" id="KW-0812">Transmembrane</keyword>
<keyword evidence="1" id="KW-1133">Transmembrane helix</keyword>
<gene>
    <name evidence="2" type="primary">SUVC14G3820</name>
    <name evidence="2" type="ORF">SUVC_14G3820</name>
</gene>
<reference evidence="2" key="1">
    <citation type="submission" date="2022-10" db="EMBL/GenBank/DDBJ databases">
        <authorList>
            <person name="Byrne P K."/>
        </authorList>
    </citation>
    <scope>NUCLEOTIDE SEQUENCE</scope>
    <source>
        <strain evidence="2">CBS7001</strain>
    </source>
</reference>
<dbReference type="SUPFAM" id="SSF103473">
    <property type="entry name" value="MFS general substrate transporter"/>
    <property type="match status" value="1"/>
</dbReference>
<evidence type="ECO:0000256" key="1">
    <source>
        <dbReference type="SAM" id="Phobius"/>
    </source>
</evidence>
<proteinExistence type="predicted"/>
<name>A0AA35J844_SACUV</name>
<keyword evidence="1" id="KW-0472">Membrane</keyword>
<evidence type="ECO:0000313" key="3">
    <source>
        <dbReference type="Proteomes" id="UP001162090"/>
    </source>
</evidence>
<evidence type="ECO:0000313" key="2">
    <source>
        <dbReference type="EMBL" id="CAI4050701.1"/>
    </source>
</evidence>
<organism evidence="2 3">
    <name type="scientific">Saccharomyces uvarum</name>
    <name type="common">Yeast</name>
    <name type="synonym">Saccharomyces bayanus var. uvarum</name>
    <dbReference type="NCBI Taxonomy" id="230603"/>
    <lineage>
        <taxon>Eukaryota</taxon>
        <taxon>Fungi</taxon>
        <taxon>Dikarya</taxon>
        <taxon>Ascomycota</taxon>
        <taxon>Saccharomycotina</taxon>
        <taxon>Saccharomycetes</taxon>
        <taxon>Saccharomycetales</taxon>
        <taxon>Saccharomycetaceae</taxon>
        <taxon>Saccharomyces</taxon>
    </lineage>
</organism>
<accession>A0AA35J844</accession>
<protein>
    <submittedName>
        <fullName evidence="2">Uncharacterized protein</fullName>
    </submittedName>
</protein>
<dbReference type="AlphaFoldDB" id="A0AA35J844"/>
<dbReference type="InterPro" id="IPR036259">
    <property type="entry name" value="MFS_trans_sf"/>
</dbReference>
<dbReference type="EMBL" id="OX365925">
    <property type="protein sequence ID" value="CAI4050701.1"/>
    <property type="molecule type" value="Genomic_DNA"/>
</dbReference>
<feature type="transmembrane region" description="Helical" evidence="1">
    <location>
        <begin position="20"/>
        <end position="44"/>
    </location>
</feature>
<dbReference type="Proteomes" id="UP001162090">
    <property type="component" value="Chromosome 14"/>
</dbReference>
<sequence>MVGASEALKYKSMPPTNAGIFFVAGISITLLGYNFLASSIPALFSTYIDPELKVQLMPLIGAISGIGKLVAPIVLAALYKTKPGLPIAVGFGMMLVAISIPPLFWLRSKRY</sequence>
<feature type="transmembrane region" description="Helical" evidence="1">
    <location>
        <begin position="85"/>
        <end position="106"/>
    </location>
</feature>